<dbReference type="PANTHER" id="PTHR47307">
    <property type="entry name" value="GLUTATHIONE-REGULATED POTASSIUM-EFFLUX SYSTEM ANCILLARY PROTEIN KEFG"/>
    <property type="match status" value="1"/>
</dbReference>
<dbReference type="Pfam" id="PF02525">
    <property type="entry name" value="Flavodoxin_2"/>
    <property type="match status" value="1"/>
</dbReference>
<accession>A0ABS3GT52</accession>
<dbReference type="InterPro" id="IPR029039">
    <property type="entry name" value="Flavoprotein-like_sf"/>
</dbReference>
<dbReference type="PANTHER" id="PTHR47307:SF1">
    <property type="entry name" value="GLUTATHIONE-REGULATED POTASSIUM-EFFLUX SYSTEM ANCILLARY PROTEIN KEFG"/>
    <property type="match status" value="1"/>
</dbReference>
<proteinExistence type="predicted"/>
<evidence type="ECO:0000256" key="1">
    <source>
        <dbReference type="ARBA" id="ARBA00023002"/>
    </source>
</evidence>
<sequence length="184" mass="21577">MKTLIIVAHPDLEQSRINRRWMAALSRHPERYTVHALYQAYPDGNIDVAREQALLNRHQRIVLQFPLYWFSSPPLLKTWQDQVLDEGFAIGAWPEDWRMRDKRISVAVSTGIRERDFAPDGRYLYRMEEVLRPFELTCRYLRAEWLPGFALHGAEHDLSDAEIEASADAYLRHLQAEAVKIHLP</sequence>
<protein>
    <submittedName>
        <fullName evidence="3">NAD(P)H-dependent oxidoreductase</fullName>
    </submittedName>
</protein>
<comment type="caution">
    <text evidence="3">The sequence shown here is derived from an EMBL/GenBank/DDBJ whole genome shotgun (WGS) entry which is preliminary data.</text>
</comment>
<dbReference type="RefSeq" id="WP_043589148.1">
    <property type="nucleotide sequence ID" value="NZ_AP019312.1"/>
</dbReference>
<evidence type="ECO:0000313" key="4">
    <source>
        <dbReference type="Proteomes" id="UP000664349"/>
    </source>
</evidence>
<dbReference type="SUPFAM" id="SSF52218">
    <property type="entry name" value="Flavoproteins"/>
    <property type="match status" value="1"/>
</dbReference>
<feature type="domain" description="Flavodoxin-like fold" evidence="2">
    <location>
        <begin position="1"/>
        <end position="174"/>
    </location>
</feature>
<dbReference type="Proteomes" id="UP000664349">
    <property type="component" value="Unassembled WGS sequence"/>
</dbReference>
<dbReference type="GeneID" id="58562413"/>
<organism evidence="3 4">
    <name type="scientific">Chromobacterium haemolyticum</name>
    <dbReference type="NCBI Taxonomy" id="394935"/>
    <lineage>
        <taxon>Bacteria</taxon>
        <taxon>Pseudomonadati</taxon>
        <taxon>Pseudomonadota</taxon>
        <taxon>Betaproteobacteria</taxon>
        <taxon>Neisseriales</taxon>
        <taxon>Chromobacteriaceae</taxon>
        <taxon>Chromobacterium</taxon>
    </lineage>
</organism>
<keyword evidence="1" id="KW-0560">Oxidoreductase</keyword>
<dbReference type="InterPro" id="IPR003680">
    <property type="entry name" value="Flavodoxin_fold"/>
</dbReference>
<evidence type="ECO:0000313" key="3">
    <source>
        <dbReference type="EMBL" id="MBO0418226.1"/>
    </source>
</evidence>
<name>A0ABS3GT52_9NEIS</name>
<evidence type="ECO:0000259" key="2">
    <source>
        <dbReference type="Pfam" id="PF02525"/>
    </source>
</evidence>
<keyword evidence="4" id="KW-1185">Reference proteome</keyword>
<dbReference type="Gene3D" id="3.40.50.360">
    <property type="match status" value="1"/>
</dbReference>
<dbReference type="InterPro" id="IPR046980">
    <property type="entry name" value="KefG/KefF"/>
</dbReference>
<gene>
    <name evidence="3" type="ORF">J1C50_22205</name>
</gene>
<dbReference type="EMBL" id="JAFLRD010000027">
    <property type="protein sequence ID" value="MBO0418226.1"/>
    <property type="molecule type" value="Genomic_DNA"/>
</dbReference>
<reference evidence="3 4" key="1">
    <citation type="submission" date="2021-03" db="EMBL/GenBank/DDBJ databases">
        <title>First Case of infection caused by Chromobacterium haemolyticum derived from water in China.</title>
        <authorList>
            <person name="Chen J."/>
            <person name="Liu C."/>
        </authorList>
    </citation>
    <scope>NUCLEOTIDE SEQUENCE [LARGE SCALE GENOMIC DNA]</scope>
    <source>
        <strain evidence="3 4">WJ-5</strain>
    </source>
</reference>